<gene>
    <name evidence="1" type="ORF">M378DRAFT_171228</name>
</gene>
<reference evidence="1 2" key="1">
    <citation type="submission" date="2014-04" db="EMBL/GenBank/DDBJ databases">
        <title>Evolutionary Origins and Diversification of the Mycorrhizal Mutualists.</title>
        <authorList>
            <consortium name="DOE Joint Genome Institute"/>
            <consortium name="Mycorrhizal Genomics Consortium"/>
            <person name="Kohler A."/>
            <person name="Kuo A."/>
            <person name="Nagy L.G."/>
            <person name="Floudas D."/>
            <person name="Copeland A."/>
            <person name="Barry K.W."/>
            <person name="Cichocki N."/>
            <person name="Veneault-Fourrey C."/>
            <person name="LaButti K."/>
            <person name="Lindquist E.A."/>
            <person name="Lipzen A."/>
            <person name="Lundell T."/>
            <person name="Morin E."/>
            <person name="Murat C."/>
            <person name="Riley R."/>
            <person name="Ohm R."/>
            <person name="Sun H."/>
            <person name="Tunlid A."/>
            <person name="Henrissat B."/>
            <person name="Grigoriev I.V."/>
            <person name="Hibbett D.S."/>
            <person name="Martin F."/>
        </authorList>
    </citation>
    <scope>NUCLEOTIDE SEQUENCE [LARGE SCALE GENOMIC DNA]</scope>
    <source>
        <strain evidence="1 2">Koide BX008</strain>
    </source>
</reference>
<name>A0A0C2SV23_AMAMK</name>
<dbReference type="OrthoDB" id="3541472at2759"/>
<dbReference type="AlphaFoldDB" id="A0A0C2SV23"/>
<dbReference type="Proteomes" id="UP000054549">
    <property type="component" value="Unassembled WGS sequence"/>
</dbReference>
<dbReference type="HOGENOM" id="CLU_040183_0_0_1"/>
<keyword evidence="2" id="KW-1185">Reference proteome</keyword>
<proteinExistence type="predicted"/>
<evidence type="ECO:0000313" key="2">
    <source>
        <dbReference type="Proteomes" id="UP000054549"/>
    </source>
</evidence>
<dbReference type="EMBL" id="KN818354">
    <property type="protein sequence ID" value="KIL57919.1"/>
    <property type="molecule type" value="Genomic_DNA"/>
</dbReference>
<accession>A0A0C2SV23</accession>
<protein>
    <recommendedName>
        <fullName evidence="3">F-box domain-containing protein</fullName>
    </recommendedName>
</protein>
<evidence type="ECO:0000313" key="1">
    <source>
        <dbReference type="EMBL" id="KIL57919.1"/>
    </source>
</evidence>
<sequence length="476" mass="55311">MQHEHVGSYMVYLPMELHVHIRHKLITDPETTISQLRSLRLVCKLFDTLWSPMVMHNMTLFTGDPIHHVNRLFDIVRDKGTTAAFTTTLTLRNWEFLEFRWSFWKLRNPWHYLSLDTLRHFKETLYCVQARRYASLLPDKLQLPYLRCVRLFFPRSESNWATYHLTRMLTAFSQLTELELTIAVNVDMAYVAQCLRHLQGLRKLKLVILYVRRLGYLPQPEINRFSRFIADNHNITHLTLRPCTRNFNLSELFLDVPSNRPLILEHVSCNDNCQNFEGLLPHIQSLSSFEFQCDRSNTWCTTLSDAGIFPPTIKAYSLDPQITIYLMKHPGIVGLSIYEEGGTMSAIEGDQLCSILAQHSATLHYLKITSPNLTLMLRTLQNELNFKQCKNLREIVLNGRYGAFYSPLTRALWESDKSYHEKQIFPVLAHLNCSLTVVLKYVQVAIFDACVEFCGKSDDSFVCNLAGRLVLEPWAT</sequence>
<evidence type="ECO:0008006" key="3">
    <source>
        <dbReference type="Google" id="ProtNLM"/>
    </source>
</evidence>
<organism evidence="1 2">
    <name type="scientific">Amanita muscaria (strain Koide BX008)</name>
    <dbReference type="NCBI Taxonomy" id="946122"/>
    <lineage>
        <taxon>Eukaryota</taxon>
        <taxon>Fungi</taxon>
        <taxon>Dikarya</taxon>
        <taxon>Basidiomycota</taxon>
        <taxon>Agaricomycotina</taxon>
        <taxon>Agaricomycetes</taxon>
        <taxon>Agaricomycetidae</taxon>
        <taxon>Agaricales</taxon>
        <taxon>Pluteineae</taxon>
        <taxon>Amanitaceae</taxon>
        <taxon>Amanita</taxon>
    </lineage>
</organism>
<dbReference type="InParanoid" id="A0A0C2SV23"/>